<accession>A0A6A6XK03</accession>
<name>A0A6A6XK03_9PLEO</name>
<evidence type="ECO:0000313" key="1">
    <source>
        <dbReference type="EMBL" id="KAF2796205.1"/>
    </source>
</evidence>
<proteinExistence type="predicted"/>
<evidence type="ECO:0000313" key="2">
    <source>
        <dbReference type="Proteomes" id="UP000799757"/>
    </source>
</evidence>
<gene>
    <name evidence="1" type="ORF">K505DRAFT_2242</name>
</gene>
<protein>
    <submittedName>
        <fullName evidence="1">Uncharacterized protein</fullName>
    </submittedName>
</protein>
<reference evidence="1" key="1">
    <citation type="journal article" date="2020" name="Stud. Mycol.">
        <title>101 Dothideomycetes genomes: a test case for predicting lifestyles and emergence of pathogens.</title>
        <authorList>
            <person name="Haridas S."/>
            <person name="Albert R."/>
            <person name="Binder M."/>
            <person name="Bloem J."/>
            <person name="Labutti K."/>
            <person name="Salamov A."/>
            <person name="Andreopoulos B."/>
            <person name="Baker S."/>
            <person name="Barry K."/>
            <person name="Bills G."/>
            <person name="Bluhm B."/>
            <person name="Cannon C."/>
            <person name="Castanera R."/>
            <person name="Culley D."/>
            <person name="Daum C."/>
            <person name="Ezra D."/>
            <person name="Gonzalez J."/>
            <person name="Henrissat B."/>
            <person name="Kuo A."/>
            <person name="Liang C."/>
            <person name="Lipzen A."/>
            <person name="Lutzoni F."/>
            <person name="Magnuson J."/>
            <person name="Mondo S."/>
            <person name="Nolan M."/>
            <person name="Ohm R."/>
            <person name="Pangilinan J."/>
            <person name="Park H.-J."/>
            <person name="Ramirez L."/>
            <person name="Alfaro M."/>
            <person name="Sun H."/>
            <person name="Tritt A."/>
            <person name="Yoshinaga Y."/>
            <person name="Zwiers L.-H."/>
            <person name="Turgeon B."/>
            <person name="Goodwin S."/>
            <person name="Spatafora J."/>
            <person name="Crous P."/>
            <person name="Grigoriev I."/>
        </authorList>
    </citation>
    <scope>NUCLEOTIDE SEQUENCE</scope>
    <source>
        <strain evidence="1">CBS 109.77</strain>
    </source>
</reference>
<dbReference type="Proteomes" id="UP000799757">
    <property type="component" value="Unassembled WGS sequence"/>
</dbReference>
<organism evidence="1 2">
    <name type="scientific">Melanomma pulvis-pyrius CBS 109.77</name>
    <dbReference type="NCBI Taxonomy" id="1314802"/>
    <lineage>
        <taxon>Eukaryota</taxon>
        <taxon>Fungi</taxon>
        <taxon>Dikarya</taxon>
        <taxon>Ascomycota</taxon>
        <taxon>Pezizomycotina</taxon>
        <taxon>Dothideomycetes</taxon>
        <taxon>Pleosporomycetidae</taxon>
        <taxon>Pleosporales</taxon>
        <taxon>Melanommataceae</taxon>
        <taxon>Melanomma</taxon>
    </lineage>
</organism>
<sequence>MRQNLNIYDVLDFENTVSGLAGGIDLFFLGCLKSEPRSGQQRFFLFSGPRAVVGRAAVKGRTARARRLRARRGVRNGGVSKGYRMQRVGLHGC</sequence>
<dbReference type="EMBL" id="MU001837">
    <property type="protein sequence ID" value="KAF2796205.1"/>
    <property type="molecule type" value="Genomic_DNA"/>
</dbReference>
<keyword evidence="2" id="KW-1185">Reference proteome</keyword>
<dbReference type="AlphaFoldDB" id="A0A6A6XK03"/>